<protein>
    <submittedName>
        <fullName evidence="2">DUF1080 domain-containing protein</fullName>
    </submittedName>
</protein>
<evidence type="ECO:0000313" key="2">
    <source>
        <dbReference type="EMBL" id="PQO28676.1"/>
    </source>
</evidence>
<name>A0A2S8F935_9BACT</name>
<dbReference type="GO" id="GO:0016787">
    <property type="term" value="F:hydrolase activity"/>
    <property type="evidence" value="ECO:0007669"/>
    <property type="project" value="InterPro"/>
</dbReference>
<evidence type="ECO:0000259" key="1">
    <source>
        <dbReference type="Pfam" id="PF06439"/>
    </source>
</evidence>
<reference evidence="2 3" key="1">
    <citation type="submission" date="2018-02" db="EMBL/GenBank/DDBJ databases">
        <title>Comparative genomes isolates from brazilian mangrove.</title>
        <authorList>
            <person name="Araujo J.E."/>
            <person name="Taketani R.G."/>
            <person name="Silva M.C.P."/>
            <person name="Loureco M.V."/>
            <person name="Andreote F.D."/>
        </authorList>
    </citation>
    <scope>NUCLEOTIDE SEQUENCE [LARGE SCALE GENOMIC DNA]</scope>
    <source>
        <strain evidence="2 3">NAP PRIS-MGV</strain>
    </source>
</reference>
<dbReference type="Pfam" id="PF06439">
    <property type="entry name" value="3keto-disac_hyd"/>
    <property type="match status" value="1"/>
</dbReference>
<dbReference type="EMBL" id="PUIB01000024">
    <property type="protein sequence ID" value="PQO28676.1"/>
    <property type="molecule type" value="Genomic_DNA"/>
</dbReference>
<dbReference type="InterPro" id="IPR010496">
    <property type="entry name" value="AL/BT2_dom"/>
</dbReference>
<organism evidence="2 3">
    <name type="scientific">Blastopirellula marina</name>
    <dbReference type="NCBI Taxonomy" id="124"/>
    <lineage>
        <taxon>Bacteria</taxon>
        <taxon>Pseudomonadati</taxon>
        <taxon>Planctomycetota</taxon>
        <taxon>Planctomycetia</taxon>
        <taxon>Pirellulales</taxon>
        <taxon>Pirellulaceae</taxon>
        <taxon>Blastopirellula</taxon>
    </lineage>
</organism>
<dbReference type="AlphaFoldDB" id="A0A2S8F935"/>
<sequence>MRESEGYFLLLPRGFRMHRPAALLICLLLLPTSFLCAEEKPEAPQPESKVKKLFDGKTLKGWKINDKGYYKDHGEVSVKDGAIHLAKGDPATGIVLSTQPPKMNYEVRLEAKRVAGSDFFCGLTFPVADTHQTLIVGGWGGGVTGLSNVDGMAAVENDTTGYTEFENDKWYKIRVRVEPKAIRVWIDDEKIIHLNPEGRRLDIWIEQDTSKPLGIGTWYTGSALRNIEIEKLD</sequence>
<feature type="domain" description="3-keto-alpha-glucoside-1,2-lyase/3-keto-2-hydroxy-glucal hydratase" evidence="1">
    <location>
        <begin position="51"/>
        <end position="230"/>
    </location>
</feature>
<dbReference type="Gene3D" id="2.60.120.560">
    <property type="entry name" value="Exo-inulinase, domain 1"/>
    <property type="match status" value="1"/>
</dbReference>
<gene>
    <name evidence="2" type="ORF">C5Y98_23110</name>
</gene>
<dbReference type="Proteomes" id="UP000239388">
    <property type="component" value="Unassembled WGS sequence"/>
</dbReference>
<comment type="caution">
    <text evidence="2">The sequence shown here is derived from an EMBL/GenBank/DDBJ whole genome shotgun (WGS) entry which is preliminary data.</text>
</comment>
<accession>A0A2S8F935</accession>
<proteinExistence type="predicted"/>
<evidence type="ECO:0000313" key="3">
    <source>
        <dbReference type="Proteomes" id="UP000239388"/>
    </source>
</evidence>